<evidence type="ECO:0000256" key="1">
    <source>
        <dbReference type="ARBA" id="ARBA00004429"/>
    </source>
</evidence>
<dbReference type="Pfam" id="PF02411">
    <property type="entry name" value="MerT"/>
    <property type="match status" value="1"/>
</dbReference>
<keyword evidence="5" id="KW-0475">Mercuric resistance</keyword>
<evidence type="ECO:0000256" key="11">
    <source>
        <dbReference type="ARBA" id="ARBA00022989"/>
    </source>
</evidence>
<keyword evidence="6" id="KW-1003">Cell membrane</keyword>
<keyword evidence="4" id="KW-0813">Transport</keyword>
<evidence type="ECO:0000256" key="13">
    <source>
        <dbReference type="ARBA" id="ARBA00030934"/>
    </source>
</evidence>
<evidence type="ECO:0000256" key="3">
    <source>
        <dbReference type="ARBA" id="ARBA00017053"/>
    </source>
</evidence>
<organism evidence="16 17">
    <name type="scientific">Methylomagnum ishizawai</name>
    <dbReference type="NCBI Taxonomy" id="1760988"/>
    <lineage>
        <taxon>Bacteria</taxon>
        <taxon>Pseudomonadati</taxon>
        <taxon>Pseudomonadota</taxon>
        <taxon>Gammaproteobacteria</taxon>
        <taxon>Methylococcales</taxon>
        <taxon>Methylococcaceae</taxon>
        <taxon>Methylomagnum</taxon>
    </lineage>
</organism>
<proteinExistence type="inferred from homology"/>
<evidence type="ECO:0000256" key="6">
    <source>
        <dbReference type="ARBA" id="ARBA00022475"/>
    </source>
</evidence>
<evidence type="ECO:0000256" key="15">
    <source>
        <dbReference type="SAM" id="Phobius"/>
    </source>
</evidence>
<name>A0A1Y6CXE4_9GAMM</name>
<comment type="function">
    <text evidence="14">Involved in mercury resistance. Probably transfers a mercuric ion from the periplasmic Hg(2+)-binding protein MerP to the cytoplasmic mercuric reductase MerA.</text>
</comment>
<reference evidence="16 17" key="1">
    <citation type="submission" date="2016-12" db="EMBL/GenBank/DDBJ databases">
        <authorList>
            <person name="Song W.-J."/>
            <person name="Kurnit D.M."/>
        </authorList>
    </citation>
    <scope>NUCLEOTIDE SEQUENCE [LARGE SCALE GENOMIC DNA]</scope>
    <source>
        <strain evidence="16 17">175</strain>
    </source>
</reference>
<dbReference type="AlphaFoldDB" id="A0A1Y6CXE4"/>
<comment type="subcellular location">
    <subcellularLocation>
        <location evidence="1">Cell inner membrane</location>
        <topology evidence="1">Multi-pass membrane protein</topology>
    </subcellularLocation>
</comment>
<evidence type="ECO:0000313" key="17">
    <source>
        <dbReference type="Proteomes" id="UP000192923"/>
    </source>
</evidence>
<dbReference type="OrthoDB" id="9813737at2"/>
<dbReference type="InterPro" id="IPR003457">
    <property type="entry name" value="Transprt_MerT"/>
</dbReference>
<keyword evidence="7" id="KW-0997">Cell inner membrane</keyword>
<comment type="similarity">
    <text evidence="2">Belongs to the MerT family.</text>
</comment>
<gene>
    <name evidence="16" type="ORF">SAMN02949497_2358</name>
</gene>
<dbReference type="EMBL" id="FXAM01000001">
    <property type="protein sequence ID" value="SMF95017.1"/>
    <property type="molecule type" value="Genomic_DNA"/>
</dbReference>
<dbReference type="PROSITE" id="PS51257">
    <property type="entry name" value="PROKAR_LIPOPROTEIN"/>
    <property type="match status" value="1"/>
</dbReference>
<sequence>MSRLNAKGSLLAGTLAAIGASACCLGPLVLLSLGFGGAWIGRLTAMALFRPAFMAAALLFLALAFRELYFPSRACEPGSACRDKPTLKRQRLIFWGVALLSLGLLAGPWAAPLFY</sequence>
<evidence type="ECO:0000256" key="5">
    <source>
        <dbReference type="ARBA" id="ARBA00022466"/>
    </source>
</evidence>
<protein>
    <recommendedName>
        <fullName evidence="3">Mercuric transport protein MerT</fullName>
    </recommendedName>
    <alternativeName>
        <fullName evidence="13">Mercury ion transport protein</fullName>
    </alternativeName>
</protein>
<evidence type="ECO:0000256" key="8">
    <source>
        <dbReference type="ARBA" id="ARBA00022692"/>
    </source>
</evidence>
<dbReference type="GO" id="GO:0046872">
    <property type="term" value="F:metal ion binding"/>
    <property type="evidence" value="ECO:0007669"/>
    <property type="project" value="UniProtKB-KW"/>
</dbReference>
<dbReference type="Proteomes" id="UP000192923">
    <property type="component" value="Unassembled WGS sequence"/>
</dbReference>
<feature type="transmembrane region" description="Helical" evidence="15">
    <location>
        <begin position="92"/>
        <end position="111"/>
    </location>
</feature>
<evidence type="ECO:0000256" key="2">
    <source>
        <dbReference type="ARBA" id="ARBA00008224"/>
    </source>
</evidence>
<keyword evidence="10" id="KW-0476">Mercury</keyword>
<keyword evidence="11 15" id="KW-1133">Transmembrane helix</keyword>
<evidence type="ECO:0000256" key="14">
    <source>
        <dbReference type="ARBA" id="ARBA00045720"/>
    </source>
</evidence>
<evidence type="ECO:0000256" key="12">
    <source>
        <dbReference type="ARBA" id="ARBA00023136"/>
    </source>
</evidence>
<keyword evidence="8 15" id="KW-0812">Transmembrane</keyword>
<evidence type="ECO:0000256" key="9">
    <source>
        <dbReference type="ARBA" id="ARBA00022723"/>
    </source>
</evidence>
<evidence type="ECO:0000256" key="4">
    <source>
        <dbReference type="ARBA" id="ARBA00022448"/>
    </source>
</evidence>
<accession>A0A1Y6CXE4</accession>
<keyword evidence="12 15" id="KW-0472">Membrane</keyword>
<evidence type="ECO:0000313" key="16">
    <source>
        <dbReference type="EMBL" id="SMF95017.1"/>
    </source>
</evidence>
<dbReference type="STRING" id="1760988.SAMN02949497_2358"/>
<feature type="transmembrane region" description="Helical" evidence="15">
    <location>
        <begin position="46"/>
        <end position="65"/>
    </location>
</feature>
<evidence type="ECO:0000256" key="7">
    <source>
        <dbReference type="ARBA" id="ARBA00022519"/>
    </source>
</evidence>
<keyword evidence="17" id="KW-1185">Reference proteome</keyword>
<dbReference type="GO" id="GO:0005886">
    <property type="term" value="C:plasma membrane"/>
    <property type="evidence" value="ECO:0007669"/>
    <property type="project" value="UniProtKB-SubCell"/>
</dbReference>
<dbReference type="RefSeq" id="WP_085212888.1">
    <property type="nucleotide sequence ID" value="NZ_FXAM01000001.1"/>
</dbReference>
<keyword evidence="9" id="KW-0479">Metal-binding</keyword>
<dbReference type="GO" id="GO:0015097">
    <property type="term" value="F:mercury ion transmembrane transporter activity"/>
    <property type="evidence" value="ECO:0007669"/>
    <property type="project" value="InterPro"/>
</dbReference>
<evidence type="ECO:0000256" key="10">
    <source>
        <dbReference type="ARBA" id="ARBA00022914"/>
    </source>
</evidence>